<evidence type="ECO:0000313" key="4">
    <source>
        <dbReference type="EMBL" id="GCE82594.1"/>
    </source>
</evidence>
<dbReference type="InterPro" id="IPR012226">
    <property type="entry name" value="Diguanyl_cyclase/Pdiesterase"/>
</dbReference>
<dbReference type="PANTHER" id="PTHR44757">
    <property type="entry name" value="DIGUANYLATE CYCLASE DGCP"/>
    <property type="match status" value="1"/>
</dbReference>
<dbReference type="OrthoDB" id="9814202at2"/>
<sequence>MDMKQNTSYFSHRNHSLSGTSALQVMHGASDGVVVIDEHNRIVFFNAAAEKLWGYSQPEVIGHNVSMLLPAGMRDEHDAFVDRNRRTGINTIIGTSREIRFENRAGDYVAGELALSMITLQPDGRKYYLATIKGMPEESHRRNLQALQNTVFRALSTDMTVHDIADLICRETETFVPDTVAVLMLVEKGHRLRILSGASFPRRYAAALENITLSDSDIATLAHDPAQAGTMVWKSYSSLGRSLGLHHCRASAIISPEGTVKGIFALFSRNPRQGTDGPDRIVNGCLPFCGVVIEQHEARQHIARLASYDPLTGFLNRSAVQGVLEKLVGQPGDNQFAVLLLNIDRFRDINEALGHANGDLFLQALAARMRALSPVGYVLSRSSADEFIIVLPDTQHDTAVAFAANMLQGLTQPVEINDNYIVPSFSVGISMFPDTGPDSESLIGLAETAMRRVKKDARGTYRIATPVLQGTARDRLLPGVPLRETLDRGLLHLRYQPQVMARSGQLYGVEALARWHHPHLGDIFPARFMAVAEDTGQIDTIGIWALEKACRQIVAWDHDAIHVPTVAVSLSAGLLRKRQLPEMIVRMLETYQLAPQRLTVEMTENVAMDKNADTMAALRAIRTLGVGLSMDDFGTGFSSLSRLARLPLSEIRIDHSFITDLEHNANAQALTTAVVGMGNMLGMTVISAGVETEAQKTLLEQLHCDVMQGLLFSRPLTATELGQWVQGRRISKKKYNITTLHRFKIKKGIKYGQGSFSGDGRKRQFRYLHGHAAAGA</sequence>
<accession>A0A4P5NR18</accession>
<dbReference type="PROSITE" id="PS50112">
    <property type="entry name" value="PAS"/>
    <property type="match status" value="1"/>
</dbReference>
<evidence type="ECO:0000259" key="3">
    <source>
        <dbReference type="PROSITE" id="PS50887"/>
    </source>
</evidence>
<dbReference type="NCBIfam" id="TIGR00254">
    <property type="entry name" value="GGDEF"/>
    <property type="match status" value="1"/>
</dbReference>
<dbReference type="SMART" id="SM00091">
    <property type="entry name" value="PAS"/>
    <property type="match status" value="1"/>
</dbReference>
<dbReference type="InterPro" id="IPR001633">
    <property type="entry name" value="EAL_dom"/>
</dbReference>
<dbReference type="PROSITE" id="PS50883">
    <property type="entry name" value="EAL"/>
    <property type="match status" value="1"/>
</dbReference>
<dbReference type="Gene3D" id="3.30.70.270">
    <property type="match status" value="1"/>
</dbReference>
<dbReference type="PROSITE" id="PS50887">
    <property type="entry name" value="GGDEF"/>
    <property type="match status" value="1"/>
</dbReference>
<organism evidence="4 5">
    <name type="scientific">Komagataeibacter diospyri</name>
    <dbReference type="NCBI Taxonomy" id="1932662"/>
    <lineage>
        <taxon>Bacteria</taxon>
        <taxon>Pseudomonadati</taxon>
        <taxon>Pseudomonadota</taxon>
        <taxon>Alphaproteobacteria</taxon>
        <taxon>Acetobacterales</taxon>
        <taxon>Acetobacteraceae</taxon>
        <taxon>Komagataeibacter</taxon>
    </lineage>
</organism>
<dbReference type="Gene3D" id="3.30.450.20">
    <property type="entry name" value="PAS domain"/>
    <property type="match status" value="1"/>
</dbReference>
<dbReference type="InterPro" id="IPR043128">
    <property type="entry name" value="Rev_trsase/Diguanyl_cyclase"/>
</dbReference>
<feature type="domain" description="PAS" evidence="1">
    <location>
        <begin position="18"/>
        <end position="70"/>
    </location>
</feature>
<name>A0A4P5NR18_9PROT</name>
<dbReference type="CDD" id="cd00130">
    <property type="entry name" value="PAS"/>
    <property type="match status" value="1"/>
</dbReference>
<dbReference type="CDD" id="cd01949">
    <property type="entry name" value="GGDEF"/>
    <property type="match status" value="1"/>
</dbReference>
<keyword evidence="5" id="KW-1185">Reference proteome</keyword>
<dbReference type="SMART" id="SM00052">
    <property type="entry name" value="EAL"/>
    <property type="match status" value="1"/>
</dbReference>
<comment type="caution">
    <text evidence="4">The sequence shown here is derived from an EMBL/GenBank/DDBJ whole genome shotgun (WGS) entry which is preliminary data.</text>
</comment>
<dbReference type="SMART" id="SM00267">
    <property type="entry name" value="GGDEF"/>
    <property type="match status" value="1"/>
</dbReference>
<dbReference type="InterPro" id="IPR035919">
    <property type="entry name" value="EAL_sf"/>
</dbReference>
<dbReference type="InterPro" id="IPR052155">
    <property type="entry name" value="Biofilm_reg_signaling"/>
</dbReference>
<dbReference type="Proteomes" id="UP000315095">
    <property type="component" value="Unassembled WGS sequence"/>
</dbReference>
<dbReference type="InterPro" id="IPR000160">
    <property type="entry name" value="GGDEF_dom"/>
</dbReference>
<dbReference type="GO" id="GO:0006355">
    <property type="term" value="P:regulation of DNA-templated transcription"/>
    <property type="evidence" value="ECO:0007669"/>
    <property type="project" value="InterPro"/>
</dbReference>
<feature type="domain" description="GGDEF" evidence="3">
    <location>
        <begin position="334"/>
        <end position="466"/>
    </location>
</feature>
<evidence type="ECO:0000259" key="2">
    <source>
        <dbReference type="PROSITE" id="PS50883"/>
    </source>
</evidence>
<protein>
    <submittedName>
        <fullName evidence="4">C-di-GMP phosphodiesterase A</fullName>
    </submittedName>
</protein>
<dbReference type="SUPFAM" id="SSF141868">
    <property type="entry name" value="EAL domain-like"/>
    <property type="match status" value="1"/>
</dbReference>
<reference evidence="5" key="1">
    <citation type="submission" date="2017-01" db="EMBL/GenBank/DDBJ databases">
        <title>Komagataeibacter sp. MSKU9 whole genome sequencing project.</title>
        <authorList>
            <person name="Matsutani M."/>
            <person name="Naloka K."/>
            <person name="Theeragool G."/>
            <person name="Yakushi T."/>
            <person name="Matsushita K."/>
        </authorList>
    </citation>
    <scope>NUCLEOTIDE SEQUENCE [LARGE SCALE GENOMIC DNA]</scope>
    <source>
        <strain evidence="5">MSKU9</strain>
    </source>
</reference>
<dbReference type="InterPro" id="IPR029787">
    <property type="entry name" value="Nucleotide_cyclase"/>
</dbReference>
<feature type="domain" description="EAL" evidence="2">
    <location>
        <begin position="475"/>
        <end position="729"/>
    </location>
</feature>
<dbReference type="PANTHER" id="PTHR44757:SF2">
    <property type="entry name" value="BIOFILM ARCHITECTURE MAINTENANCE PROTEIN MBAA"/>
    <property type="match status" value="1"/>
</dbReference>
<dbReference type="SUPFAM" id="SSF55785">
    <property type="entry name" value="PYP-like sensor domain (PAS domain)"/>
    <property type="match status" value="1"/>
</dbReference>
<proteinExistence type="predicted"/>
<dbReference type="AlphaFoldDB" id="A0A4P5NR18"/>
<dbReference type="Gene3D" id="3.20.20.450">
    <property type="entry name" value="EAL domain"/>
    <property type="match status" value="1"/>
</dbReference>
<dbReference type="CDD" id="cd01948">
    <property type="entry name" value="EAL"/>
    <property type="match status" value="1"/>
</dbReference>
<dbReference type="PIRSF" id="PIRSF005925">
    <property type="entry name" value="Dos"/>
    <property type="match status" value="1"/>
</dbReference>
<evidence type="ECO:0000259" key="1">
    <source>
        <dbReference type="PROSITE" id="PS50112"/>
    </source>
</evidence>
<evidence type="ECO:0000313" key="5">
    <source>
        <dbReference type="Proteomes" id="UP000315095"/>
    </source>
</evidence>
<dbReference type="InterPro" id="IPR013767">
    <property type="entry name" value="PAS_fold"/>
</dbReference>
<dbReference type="Pfam" id="PF00990">
    <property type="entry name" value="GGDEF"/>
    <property type="match status" value="1"/>
</dbReference>
<dbReference type="InterPro" id="IPR035965">
    <property type="entry name" value="PAS-like_dom_sf"/>
</dbReference>
<dbReference type="Pfam" id="PF00563">
    <property type="entry name" value="EAL"/>
    <property type="match status" value="1"/>
</dbReference>
<dbReference type="InterPro" id="IPR000014">
    <property type="entry name" value="PAS"/>
</dbReference>
<gene>
    <name evidence="4" type="ORF">MSKU9_0735</name>
</gene>
<dbReference type="EMBL" id="BDLU01000024">
    <property type="protein sequence ID" value="GCE82594.1"/>
    <property type="molecule type" value="Genomic_DNA"/>
</dbReference>
<dbReference type="Pfam" id="PF00989">
    <property type="entry name" value="PAS"/>
    <property type="match status" value="1"/>
</dbReference>
<dbReference type="SUPFAM" id="SSF55073">
    <property type="entry name" value="Nucleotide cyclase"/>
    <property type="match status" value="1"/>
</dbReference>
<dbReference type="NCBIfam" id="TIGR00229">
    <property type="entry name" value="sensory_box"/>
    <property type="match status" value="1"/>
</dbReference>